<comment type="caution">
    <text evidence="2">The sequence shown here is derived from an EMBL/GenBank/DDBJ whole genome shotgun (WGS) entry which is preliminary data.</text>
</comment>
<organism evidence="2 3">
    <name type="scientific">Streptomyces violaceusniger</name>
    <dbReference type="NCBI Taxonomy" id="68280"/>
    <lineage>
        <taxon>Bacteria</taxon>
        <taxon>Bacillati</taxon>
        <taxon>Actinomycetota</taxon>
        <taxon>Actinomycetes</taxon>
        <taxon>Kitasatosporales</taxon>
        <taxon>Streptomycetaceae</taxon>
        <taxon>Streptomyces</taxon>
        <taxon>Streptomyces violaceusniger group</taxon>
    </lineage>
</organism>
<proteinExistence type="predicted"/>
<reference evidence="2 3" key="1">
    <citation type="journal article" date="2020" name="Int. J. Syst. Evol. Microbiol.">
        <title>Reclassification of Streptomyces castelarensis and Streptomyces sporoclivatus as later heterotypic synonyms of Streptomyces antimycoticus.</title>
        <authorList>
            <person name="Komaki H."/>
            <person name="Tamura T."/>
        </authorList>
    </citation>
    <scope>NUCLEOTIDE SEQUENCE [LARGE SCALE GENOMIC DNA]</scope>
    <source>
        <strain evidence="2 3">NBRC 13459</strain>
    </source>
</reference>
<evidence type="ECO:0000313" key="2">
    <source>
        <dbReference type="EMBL" id="GDY57513.1"/>
    </source>
</evidence>
<accession>A0A4D4LHC6</accession>
<keyword evidence="3" id="KW-1185">Reference proteome</keyword>
<dbReference type="AlphaFoldDB" id="A0A4D4LHC6"/>
<dbReference type="Proteomes" id="UP000301309">
    <property type="component" value="Unassembled WGS sequence"/>
</dbReference>
<sequence length="353" mass="34942">MFDQVVEVGQTGGHGDGAAAEGGDRVGAQAVHDVGAGDDTADRHAVADALGEGEDVGRPGAVVRLPAPEVVAGAAPAGLHLIGDPQDAVPIQHLAEGGEQPVGRGGEAADALDRLGDQRGDIAVRLTEDVLEVGHARLDELAVGQPGERATGAHRAVHVQRLERGQAGRRPAAVAGDADGREGAAVVAVAHRQDLVGAAVGGGEQQGRVIGLGAGGGEEDPRVRDAGQRGHPLGQVDHGPVEVERGGVQDPAGLLADRLGDLGEGVGGHRGEDTAEEVEVAVALGVPDVASLAVGDLDGALVVDGEPVGEYGLVAGVEGGVGAVFDAAFDVAVGAAFEVALDLVAAHGRTSPS</sequence>
<gene>
    <name evidence="2" type="ORF">SVIO_081360</name>
</gene>
<feature type="region of interest" description="Disordered" evidence="1">
    <location>
        <begin position="1"/>
        <end position="22"/>
    </location>
</feature>
<dbReference type="EMBL" id="BJHW01000001">
    <property type="protein sequence ID" value="GDY57513.1"/>
    <property type="molecule type" value="Genomic_DNA"/>
</dbReference>
<protein>
    <submittedName>
        <fullName evidence="2">Uncharacterized protein</fullName>
    </submittedName>
</protein>
<name>A0A4D4LHC6_STRVO</name>
<evidence type="ECO:0000313" key="3">
    <source>
        <dbReference type="Proteomes" id="UP000301309"/>
    </source>
</evidence>
<evidence type="ECO:0000256" key="1">
    <source>
        <dbReference type="SAM" id="MobiDB-lite"/>
    </source>
</evidence>